<dbReference type="SUPFAM" id="SSF56601">
    <property type="entry name" value="beta-lactamase/transpeptidase-like"/>
    <property type="match status" value="1"/>
</dbReference>
<accession>A0ABX8RAH9</accession>
<evidence type="ECO:0008006" key="3">
    <source>
        <dbReference type="Google" id="ProtNLM"/>
    </source>
</evidence>
<name>A0ABX8RAH9_9ACTN</name>
<dbReference type="RefSeq" id="WP_231332202.1">
    <property type="nucleotide sequence ID" value="NZ_CP059572.1"/>
</dbReference>
<evidence type="ECO:0000313" key="2">
    <source>
        <dbReference type="Proteomes" id="UP001049518"/>
    </source>
</evidence>
<sequence>MTSRAPVPRVRVPVGVRAAYMVYDRKAGRVVLQRGARWTFRSASVVKVLLALDYMREHEVSAADRVLLGSMLRSSDDKAATEFWRRGGQAEVIGRMAPRLGLTETAPPPRDKPGFWGYTALSAEDVVRTYRYLLEKAPKEHREFVVAQLRRSTPCGKDGFDQTFGIPRAVERPWAVKQGWSGFGDVPAVPCNGNMRPASAPGLGIGRPVLHTTGIVGDRIVVVLTLQPAGSSFQAASARVTSLTRQVYRASVR</sequence>
<organism evidence="1 2">
    <name type="scientific">Actinomadura graeca</name>
    <dbReference type="NCBI Taxonomy" id="2750812"/>
    <lineage>
        <taxon>Bacteria</taxon>
        <taxon>Bacillati</taxon>
        <taxon>Actinomycetota</taxon>
        <taxon>Actinomycetes</taxon>
        <taxon>Streptosporangiales</taxon>
        <taxon>Thermomonosporaceae</taxon>
        <taxon>Actinomadura</taxon>
    </lineage>
</organism>
<dbReference type="Gene3D" id="3.40.710.10">
    <property type="entry name" value="DD-peptidase/beta-lactamase superfamily"/>
    <property type="match status" value="1"/>
</dbReference>
<protein>
    <recommendedName>
        <fullName evidence="3">Serine hydrolase</fullName>
    </recommendedName>
</protein>
<evidence type="ECO:0000313" key="1">
    <source>
        <dbReference type="EMBL" id="QXJ25988.1"/>
    </source>
</evidence>
<gene>
    <name evidence="1" type="ORF">AGRA3207_007563</name>
</gene>
<dbReference type="EMBL" id="CP059572">
    <property type="protein sequence ID" value="QXJ25988.1"/>
    <property type="molecule type" value="Genomic_DNA"/>
</dbReference>
<proteinExistence type="predicted"/>
<dbReference type="Proteomes" id="UP001049518">
    <property type="component" value="Chromosome"/>
</dbReference>
<reference evidence="1" key="1">
    <citation type="submission" date="2020-07" db="EMBL/GenBank/DDBJ databases">
        <authorList>
            <person name="Tarantini F.S."/>
            <person name="Hong K.W."/>
            <person name="Chan K.G."/>
        </authorList>
    </citation>
    <scope>NUCLEOTIDE SEQUENCE</scope>
    <source>
        <strain evidence="1">32-07</strain>
    </source>
</reference>
<keyword evidence="2" id="KW-1185">Reference proteome</keyword>
<dbReference type="InterPro" id="IPR012338">
    <property type="entry name" value="Beta-lactam/transpept-like"/>
</dbReference>